<dbReference type="GO" id="GO:0032259">
    <property type="term" value="P:methylation"/>
    <property type="evidence" value="ECO:0007669"/>
    <property type="project" value="UniProtKB-KW"/>
</dbReference>
<dbReference type="EMBL" id="BMGJ01000009">
    <property type="protein sequence ID" value="GGD68344.1"/>
    <property type="molecule type" value="Genomic_DNA"/>
</dbReference>
<organism evidence="2 3">
    <name type="scientific">Lacimicrobium alkaliphilum</name>
    <dbReference type="NCBI Taxonomy" id="1526571"/>
    <lineage>
        <taxon>Bacteria</taxon>
        <taxon>Pseudomonadati</taxon>
        <taxon>Pseudomonadota</taxon>
        <taxon>Gammaproteobacteria</taxon>
        <taxon>Alteromonadales</taxon>
        <taxon>Alteromonadaceae</taxon>
        <taxon>Lacimicrobium</taxon>
    </lineage>
</organism>
<dbReference type="SUPFAM" id="SSF53335">
    <property type="entry name" value="S-adenosyl-L-methionine-dependent methyltransferases"/>
    <property type="match status" value="1"/>
</dbReference>
<dbReference type="Gene3D" id="3.40.50.150">
    <property type="entry name" value="Vaccinia Virus protein VP39"/>
    <property type="match status" value="1"/>
</dbReference>
<dbReference type="GO" id="GO:0008168">
    <property type="term" value="F:methyltransferase activity"/>
    <property type="evidence" value="ECO:0007669"/>
    <property type="project" value="UniProtKB-KW"/>
</dbReference>
<keyword evidence="3" id="KW-1185">Reference proteome</keyword>
<sequence>MRPALIPRQPRYPADWQAIPCGPAIRKELEQLLSEASRHWFGYHLVKLGALSAAMEFPDCPIKHQVGITLKQAQDSLVMANSRALPLLKRSIDAMILSFELDFAQDPHQILREAHRVMMPDGHLVLIGYNPFSLAGLAKYIPLRRDSLLHDARCFSTMRIKDWLHLLGFEVIQEHGLAHSELLFERGLKPQSRWQRWASEYCECLGSVYVLVAKKRDIPLSPLKMKWKPKARFSPAGAGLPTSRVSSENGWQWHKNIAEKTKIADK</sequence>
<evidence type="ECO:0000313" key="3">
    <source>
        <dbReference type="Proteomes" id="UP000614272"/>
    </source>
</evidence>
<proteinExistence type="predicted"/>
<accession>A0ABQ1RHM6</accession>
<reference evidence="3" key="1">
    <citation type="journal article" date="2019" name="Int. J. Syst. Evol. Microbiol.">
        <title>The Global Catalogue of Microorganisms (GCM) 10K type strain sequencing project: providing services to taxonomists for standard genome sequencing and annotation.</title>
        <authorList>
            <consortium name="The Broad Institute Genomics Platform"/>
            <consortium name="The Broad Institute Genome Sequencing Center for Infectious Disease"/>
            <person name="Wu L."/>
            <person name="Ma J."/>
        </authorList>
    </citation>
    <scope>NUCLEOTIDE SEQUENCE [LARGE SCALE GENOMIC DNA]</scope>
    <source>
        <strain evidence="3">CGMCC 1.12923</strain>
    </source>
</reference>
<keyword evidence="2" id="KW-0489">Methyltransferase</keyword>
<keyword evidence="2" id="KW-0808">Transferase</keyword>
<evidence type="ECO:0000259" key="1">
    <source>
        <dbReference type="Pfam" id="PF08241"/>
    </source>
</evidence>
<protein>
    <submittedName>
        <fullName evidence="2">SAM-dependent methyltransferase</fullName>
    </submittedName>
</protein>
<dbReference type="Pfam" id="PF08241">
    <property type="entry name" value="Methyltransf_11"/>
    <property type="match status" value="1"/>
</dbReference>
<feature type="domain" description="Methyltransferase type 11" evidence="1">
    <location>
        <begin position="76"/>
        <end position="126"/>
    </location>
</feature>
<gene>
    <name evidence="2" type="primary">yafS</name>
    <name evidence="2" type="ORF">GCM10011357_24230</name>
</gene>
<comment type="caution">
    <text evidence="2">The sequence shown here is derived from an EMBL/GenBank/DDBJ whole genome shotgun (WGS) entry which is preliminary data.</text>
</comment>
<name>A0ABQ1RHM6_9ALTE</name>
<evidence type="ECO:0000313" key="2">
    <source>
        <dbReference type="EMBL" id="GGD68344.1"/>
    </source>
</evidence>
<dbReference type="InterPro" id="IPR013216">
    <property type="entry name" value="Methyltransf_11"/>
</dbReference>
<dbReference type="InterPro" id="IPR029063">
    <property type="entry name" value="SAM-dependent_MTases_sf"/>
</dbReference>
<dbReference type="RefSeq" id="WP_099035092.1">
    <property type="nucleotide sequence ID" value="NZ_BMGJ01000009.1"/>
</dbReference>
<dbReference type="Proteomes" id="UP000614272">
    <property type="component" value="Unassembled WGS sequence"/>
</dbReference>